<evidence type="ECO:0000313" key="2">
    <source>
        <dbReference type="EMBL" id="VDI63988.1"/>
    </source>
</evidence>
<dbReference type="Proteomes" id="UP000596742">
    <property type="component" value="Unassembled WGS sequence"/>
</dbReference>
<accession>A0A8B6GH29</accession>
<name>A0A8B6GH29_MYTGA</name>
<gene>
    <name evidence="2" type="ORF">MGAL_10B033820</name>
</gene>
<dbReference type="AlphaFoldDB" id="A0A8B6GH29"/>
<protein>
    <submittedName>
        <fullName evidence="2">Uncharacterized protein</fullName>
    </submittedName>
</protein>
<feature type="region of interest" description="Disordered" evidence="1">
    <location>
        <begin position="1"/>
        <end position="38"/>
    </location>
</feature>
<comment type="caution">
    <text evidence="2">The sequence shown here is derived from an EMBL/GenBank/DDBJ whole genome shotgun (WGS) entry which is preliminary data.</text>
</comment>
<organism evidence="2 3">
    <name type="scientific">Mytilus galloprovincialis</name>
    <name type="common">Mediterranean mussel</name>
    <dbReference type="NCBI Taxonomy" id="29158"/>
    <lineage>
        <taxon>Eukaryota</taxon>
        <taxon>Metazoa</taxon>
        <taxon>Spiralia</taxon>
        <taxon>Lophotrochozoa</taxon>
        <taxon>Mollusca</taxon>
        <taxon>Bivalvia</taxon>
        <taxon>Autobranchia</taxon>
        <taxon>Pteriomorphia</taxon>
        <taxon>Mytilida</taxon>
        <taxon>Mytiloidea</taxon>
        <taxon>Mytilidae</taxon>
        <taxon>Mytilinae</taxon>
        <taxon>Mytilus</taxon>
    </lineage>
</organism>
<proteinExistence type="predicted"/>
<feature type="region of interest" description="Disordered" evidence="1">
    <location>
        <begin position="92"/>
        <end position="116"/>
    </location>
</feature>
<sequence length="116" mass="12807">MSQSQNPIVVDSSRSESDNGRYPCASDHSSSQNSPLILRLKPELRHKLRKLQQKVKRGAETESDSDGLVFDISPYKAPVKKPAKRKLPVTTVEQLQQPALNTPVTPTESKGTQTVV</sequence>
<evidence type="ECO:0000313" key="3">
    <source>
        <dbReference type="Proteomes" id="UP000596742"/>
    </source>
</evidence>
<keyword evidence="3" id="KW-1185">Reference proteome</keyword>
<reference evidence="2" key="1">
    <citation type="submission" date="2018-11" db="EMBL/GenBank/DDBJ databases">
        <authorList>
            <person name="Alioto T."/>
            <person name="Alioto T."/>
        </authorList>
    </citation>
    <scope>NUCLEOTIDE SEQUENCE</scope>
</reference>
<dbReference type="EMBL" id="UYJE01008452">
    <property type="protein sequence ID" value="VDI63988.1"/>
    <property type="molecule type" value="Genomic_DNA"/>
</dbReference>
<evidence type="ECO:0000256" key="1">
    <source>
        <dbReference type="SAM" id="MobiDB-lite"/>
    </source>
</evidence>